<dbReference type="InterPro" id="IPR013321">
    <property type="entry name" value="Arc_rbn_hlx_hlx"/>
</dbReference>
<dbReference type="Gene3D" id="1.10.1220.10">
    <property type="entry name" value="Met repressor-like"/>
    <property type="match status" value="1"/>
</dbReference>
<evidence type="ECO:0000256" key="1">
    <source>
        <dbReference type="SAM" id="MobiDB-lite"/>
    </source>
</evidence>
<feature type="compositionally biased region" description="Basic residues" evidence="1">
    <location>
        <begin position="10"/>
        <end position="22"/>
    </location>
</feature>
<name>A0A8S5PPS9_9CAUD</name>
<proteinExistence type="predicted"/>
<reference evidence="2" key="1">
    <citation type="journal article" date="2021" name="Proc. Natl. Acad. Sci. U.S.A.">
        <title>A Catalog of Tens of Thousands of Viruses from Human Metagenomes Reveals Hidden Associations with Chronic Diseases.</title>
        <authorList>
            <person name="Tisza M.J."/>
            <person name="Buck C.B."/>
        </authorList>
    </citation>
    <scope>NUCLEOTIDE SEQUENCE</scope>
    <source>
        <strain evidence="2">CtEg02</strain>
    </source>
</reference>
<dbReference type="EMBL" id="BK015482">
    <property type="protein sequence ID" value="DAE09110.1"/>
    <property type="molecule type" value="Genomic_DNA"/>
</dbReference>
<organism evidence="2">
    <name type="scientific">Myoviridae sp. ctEg02</name>
    <dbReference type="NCBI Taxonomy" id="2825061"/>
    <lineage>
        <taxon>Viruses</taxon>
        <taxon>Duplodnaviria</taxon>
        <taxon>Heunggongvirae</taxon>
        <taxon>Uroviricota</taxon>
        <taxon>Caudoviricetes</taxon>
    </lineage>
</organism>
<sequence length="73" mass="8334">MNDAQEKKQGGRRKGSGRKKKVENRATVKTVSMPAHVWERLNDVCTDRGILRSQVVREAVEMWLDANIQQLGK</sequence>
<evidence type="ECO:0000313" key="2">
    <source>
        <dbReference type="EMBL" id="DAE09110.1"/>
    </source>
</evidence>
<feature type="region of interest" description="Disordered" evidence="1">
    <location>
        <begin position="1"/>
        <end position="25"/>
    </location>
</feature>
<protein>
    <submittedName>
        <fullName evidence="2">Alginate and motility regulator</fullName>
    </submittedName>
</protein>
<accession>A0A8S5PPS9</accession>
<dbReference type="GO" id="GO:0006355">
    <property type="term" value="P:regulation of DNA-templated transcription"/>
    <property type="evidence" value="ECO:0007669"/>
    <property type="project" value="InterPro"/>
</dbReference>